<dbReference type="PROSITE" id="PS50830">
    <property type="entry name" value="TNASE_3"/>
    <property type="match status" value="1"/>
</dbReference>
<dbReference type="SUPFAM" id="SSF50199">
    <property type="entry name" value="Staphylococcal nuclease"/>
    <property type="match status" value="1"/>
</dbReference>
<dbReference type="RefSeq" id="WP_278428744.1">
    <property type="nucleotide sequence ID" value="NZ_DOLB01000049.1"/>
</dbReference>
<dbReference type="Gene3D" id="2.40.50.90">
    <property type="match status" value="1"/>
</dbReference>
<dbReference type="Pfam" id="PF00565">
    <property type="entry name" value="SNase"/>
    <property type="match status" value="1"/>
</dbReference>
<dbReference type="Gene3D" id="3.40.10.10">
    <property type="entry name" value="DNA Methylphosphotriester Repair Domain"/>
    <property type="match status" value="1"/>
</dbReference>
<evidence type="ECO:0000256" key="3">
    <source>
        <dbReference type="ARBA" id="ARBA00022801"/>
    </source>
</evidence>
<keyword evidence="2" id="KW-0255">Endonuclease</keyword>
<proteinExistence type="predicted"/>
<dbReference type="PROSITE" id="PS01284">
    <property type="entry name" value="TNASE_2"/>
    <property type="match status" value="1"/>
</dbReference>
<keyword evidence="3" id="KW-0378">Hydrolase</keyword>
<sequence length="192" mass="21846">MFLDIKLESGKEEKVRFIGVNTPESTTKVEPYGQEAAAYTKSKLLGKDVGLELNVQERDKYGRLLAYVWLSPPTKESNEEIRTKMFNAVLLLEGYAQVMIVPPNVKYAEYLRKYQQEAREKNAGLWGLDVKEEKSASSNATLFSYIGNKNSKKFHLPDCQWAKKIAPGNRVYFKLRDEAIKAGYEPCKVGKP</sequence>
<dbReference type="InterPro" id="IPR035437">
    <property type="entry name" value="SNase_OB-fold_sf"/>
</dbReference>
<dbReference type="InterPro" id="IPR035451">
    <property type="entry name" value="Ada-like_dom_sf"/>
</dbReference>
<feature type="domain" description="TNase-like" evidence="4">
    <location>
        <begin position="1"/>
        <end position="128"/>
    </location>
</feature>
<dbReference type="GO" id="GO:0016787">
    <property type="term" value="F:hydrolase activity"/>
    <property type="evidence" value="ECO:0007669"/>
    <property type="project" value="UniProtKB-KW"/>
</dbReference>
<reference evidence="5 6" key="1">
    <citation type="journal article" date="2018" name="Nat. Biotechnol.">
        <title>A standardized bacterial taxonomy based on genome phylogeny substantially revises the tree of life.</title>
        <authorList>
            <person name="Parks D.H."/>
            <person name="Chuvochina M."/>
            <person name="Waite D.W."/>
            <person name="Rinke C."/>
            <person name="Skarshewski A."/>
            <person name="Chaumeil P.A."/>
            <person name="Hugenholtz P."/>
        </authorList>
    </citation>
    <scope>NUCLEOTIDE SEQUENCE [LARGE SCALE GENOMIC DNA]</scope>
    <source>
        <strain evidence="5">UBA12544</strain>
    </source>
</reference>
<dbReference type="Proteomes" id="UP000264445">
    <property type="component" value="Unassembled WGS sequence"/>
</dbReference>
<evidence type="ECO:0000256" key="1">
    <source>
        <dbReference type="ARBA" id="ARBA00022722"/>
    </source>
</evidence>
<name>A0A101E5H0_9THEO</name>
<gene>
    <name evidence="5" type="ORF">DEA61_02790</name>
</gene>
<accession>A0A101E5H0</accession>
<dbReference type="EMBL" id="DOLB01000049">
    <property type="protein sequence ID" value="HBT48789.1"/>
    <property type="molecule type" value="Genomic_DNA"/>
</dbReference>
<evidence type="ECO:0000256" key="2">
    <source>
        <dbReference type="ARBA" id="ARBA00022759"/>
    </source>
</evidence>
<evidence type="ECO:0000259" key="4">
    <source>
        <dbReference type="PROSITE" id="PS50830"/>
    </source>
</evidence>
<organism evidence="5 6">
    <name type="scientific">Caldanaerobacter subterraneus</name>
    <dbReference type="NCBI Taxonomy" id="911092"/>
    <lineage>
        <taxon>Bacteria</taxon>
        <taxon>Bacillati</taxon>
        <taxon>Bacillota</taxon>
        <taxon>Clostridia</taxon>
        <taxon>Thermoanaerobacterales</taxon>
        <taxon>Thermoanaerobacteraceae</taxon>
        <taxon>Caldanaerobacter</taxon>
    </lineage>
</organism>
<dbReference type="InterPro" id="IPR016071">
    <property type="entry name" value="Staphylococal_nuclease_OB-fold"/>
</dbReference>
<protein>
    <submittedName>
        <fullName evidence="5">Nuclease</fullName>
    </submittedName>
</protein>
<dbReference type="AlphaFoldDB" id="A0A101E5H0"/>
<dbReference type="PANTHER" id="PTHR12302:SF3">
    <property type="entry name" value="SERINE_THREONINE-PROTEIN KINASE 31"/>
    <property type="match status" value="1"/>
</dbReference>
<dbReference type="SUPFAM" id="SSF57884">
    <property type="entry name" value="Ada DNA repair protein, N-terminal domain (N-Ada 10)"/>
    <property type="match status" value="1"/>
</dbReference>
<dbReference type="InterPro" id="IPR002071">
    <property type="entry name" value="Thermonucl_AS"/>
</dbReference>
<comment type="caution">
    <text evidence="5">The sequence shown here is derived from an EMBL/GenBank/DDBJ whole genome shotgun (WGS) entry which is preliminary data.</text>
</comment>
<evidence type="ECO:0000313" key="6">
    <source>
        <dbReference type="Proteomes" id="UP000264445"/>
    </source>
</evidence>
<dbReference type="GO" id="GO:0003676">
    <property type="term" value="F:nucleic acid binding"/>
    <property type="evidence" value="ECO:0007669"/>
    <property type="project" value="InterPro"/>
</dbReference>
<keyword evidence="1" id="KW-0540">Nuclease</keyword>
<evidence type="ECO:0000313" key="5">
    <source>
        <dbReference type="EMBL" id="HBT48789.1"/>
    </source>
</evidence>
<dbReference type="SMART" id="SM00318">
    <property type="entry name" value="SNc"/>
    <property type="match status" value="1"/>
</dbReference>
<dbReference type="GO" id="GO:0004519">
    <property type="term" value="F:endonuclease activity"/>
    <property type="evidence" value="ECO:0007669"/>
    <property type="project" value="UniProtKB-KW"/>
</dbReference>
<dbReference type="PANTHER" id="PTHR12302">
    <property type="entry name" value="EBNA2 BINDING PROTEIN P100"/>
    <property type="match status" value="1"/>
</dbReference>